<evidence type="ECO:0000313" key="3">
    <source>
        <dbReference type="Proteomes" id="UP001500893"/>
    </source>
</evidence>
<dbReference type="EMBL" id="BAAAVM010000036">
    <property type="protein sequence ID" value="GAA3141726.1"/>
    <property type="molecule type" value="Genomic_DNA"/>
</dbReference>
<reference evidence="3" key="1">
    <citation type="journal article" date="2019" name="Int. J. Syst. Evol. Microbiol.">
        <title>The Global Catalogue of Microorganisms (GCM) 10K type strain sequencing project: providing services to taxonomists for standard genome sequencing and annotation.</title>
        <authorList>
            <consortium name="The Broad Institute Genomics Platform"/>
            <consortium name="The Broad Institute Genome Sequencing Center for Infectious Disease"/>
            <person name="Wu L."/>
            <person name="Ma J."/>
        </authorList>
    </citation>
    <scope>NUCLEOTIDE SEQUENCE [LARGE SCALE GENOMIC DNA]</scope>
    <source>
        <strain evidence="3">JCM 11574</strain>
    </source>
</reference>
<keyword evidence="3" id="KW-1185">Reference proteome</keyword>
<feature type="region of interest" description="Disordered" evidence="1">
    <location>
        <begin position="51"/>
        <end position="73"/>
    </location>
</feature>
<proteinExistence type="predicted"/>
<feature type="compositionally biased region" description="Pro residues" evidence="1">
    <location>
        <begin position="55"/>
        <end position="67"/>
    </location>
</feature>
<gene>
    <name evidence="2" type="ORF">GCM10010521_30430</name>
</gene>
<sequence length="73" mass="7921">MGQPIGPPSSVTWDQNVKHQPGPDTARRGLKLCAQSAHLDPELPALKPFRLDAPVRPPVETPSPVVRPRPVTD</sequence>
<dbReference type="Proteomes" id="UP001500893">
    <property type="component" value="Unassembled WGS sequence"/>
</dbReference>
<evidence type="ECO:0000256" key="1">
    <source>
        <dbReference type="SAM" id="MobiDB-lite"/>
    </source>
</evidence>
<organism evidence="2 3">
    <name type="scientific">Streptomyces rameus</name>
    <dbReference type="NCBI Taxonomy" id="68261"/>
    <lineage>
        <taxon>Bacteria</taxon>
        <taxon>Bacillati</taxon>
        <taxon>Actinomycetota</taxon>
        <taxon>Actinomycetes</taxon>
        <taxon>Kitasatosporales</taxon>
        <taxon>Streptomycetaceae</taxon>
        <taxon>Streptomyces</taxon>
    </lineage>
</organism>
<feature type="region of interest" description="Disordered" evidence="1">
    <location>
        <begin position="1"/>
        <end position="27"/>
    </location>
</feature>
<comment type="caution">
    <text evidence="2">The sequence shown here is derived from an EMBL/GenBank/DDBJ whole genome shotgun (WGS) entry which is preliminary data.</text>
</comment>
<evidence type="ECO:0000313" key="2">
    <source>
        <dbReference type="EMBL" id="GAA3141726.1"/>
    </source>
</evidence>
<accession>A0ABP6NCT0</accession>
<name>A0ABP6NCT0_9ACTN</name>
<protein>
    <submittedName>
        <fullName evidence="2">Uncharacterized protein</fullName>
    </submittedName>
</protein>